<comment type="caution">
    <text evidence="1">The sequence shown here is derived from an EMBL/GenBank/DDBJ whole genome shotgun (WGS) entry which is preliminary data.</text>
</comment>
<accession>A0A0F8YCH0</accession>
<feature type="non-terminal residue" evidence="1">
    <location>
        <position position="1"/>
    </location>
</feature>
<name>A0A0F8YCH0_9ZZZZ</name>
<gene>
    <name evidence="1" type="ORF">LCGC14_2837260</name>
</gene>
<evidence type="ECO:0000313" key="1">
    <source>
        <dbReference type="EMBL" id="KKK79063.1"/>
    </source>
</evidence>
<reference evidence="1" key="1">
    <citation type="journal article" date="2015" name="Nature">
        <title>Complex archaea that bridge the gap between prokaryotes and eukaryotes.</title>
        <authorList>
            <person name="Spang A."/>
            <person name="Saw J.H."/>
            <person name="Jorgensen S.L."/>
            <person name="Zaremba-Niedzwiedzka K."/>
            <person name="Martijn J."/>
            <person name="Lind A.E."/>
            <person name="van Eijk R."/>
            <person name="Schleper C."/>
            <person name="Guy L."/>
            <person name="Ettema T.J."/>
        </authorList>
    </citation>
    <scope>NUCLEOTIDE SEQUENCE</scope>
</reference>
<proteinExistence type="predicted"/>
<protein>
    <submittedName>
        <fullName evidence="1">Uncharacterized protein</fullName>
    </submittedName>
</protein>
<sequence length="83" mass="9703">PYSDEGVEHKELSYRFEHAGGTTKTAIETMWGSVGMWKPLIMLNYNLDYTVIPPLYCAIIEPIIFEHLKFDKWNFAMSLRECD</sequence>
<organism evidence="1">
    <name type="scientific">marine sediment metagenome</name>
    <dbReference type="NCBI Taxonomy" id="412755"/>
    <lineage>
        <taxon>unclassified sequences</taxon>
        <taxon>metagenomes</taxon>
        <taxon>ecological metagenomes</taxon>
    </lineage>
</organism>
<dbReference type="EMBL" id="LAZR01054199">
    <property type="protein sequence ID" value="KKK79063.1"/>
    <property type="molecule type" value="Genomic_DNA"/>
</dbReference>
<dbReference type="AlphaFoldDB" id="A0A0F8YCH0"/>